<dbReference type="InterPro" id="IPR007110">
    <property type="entry name" value="Ig-like_dom"/>
</dbReference>
<dbReference type="Proteomes" id="UP000694580">
    <property type="component" value="Chromosome 4"/>
</dbReference>
<reference evidence="10" key="2">
    <citation type="submission" date="2025-08" db="UniProtKB">
        <authorList>
            <consortium name="Ensembl"/>
        </authorList>
    </citation>
    <scope>IDENTIFICATION</scope>
</reference>
<evidence type="ECO:0000259" key="9">
    <source>
        <dbReference type="PROSITE" id="PS50835"/>
    </source>
</evidence>
<dbReference type="InterPro" id="IPR047164">
    <property type="entry name" value="OX2G-like"/>
</dbReference>
<dbReference type="InterPro" id="IPR013106">
    <property type="entry name" value="Ig_V-set"/>
</dbReference>
<keyword evidence="4" id="KW-1133">Transmembrane helix</keyword>
<dbReference type="GO" id="GO:0016020">
    <property type="term" value="C:membrane"/>
    <property type="evidence" value="ECO:0007669"/>
    <property type="project" value="UniProtKB-SubCell"/>
</dbReference>
<reference evidence="10" key="3">
    <citation type="submission" date="2025-09" db="UniProtKB">
        <authorList>
            <consortium name="Ensembl"/>
        </authorList>
    </citation>
    <scope>IDENTIFICATION</scope>
</reference>
<keyword evidence="11" id="KW-1185">Reference proteome</keyword>
<feature type="domain" description="Ig-like" evidence="9">
    <location>
        <begin position="8"/>
        <end position="106"/>
    </location>
</feature>
<keyword evidence="6" id="KW-1015">Disulfide bond</keyword>
<proteinExistence type="predicted"/>
<dbReference type="GO" id="GO:0034113">
    <property type="term" value="P:heterotypic cell-cell adhesion"/>
    <property type="evidence" value="ECO:0007669"/>
    <property type="project" value="TreeGrafter"/>
</dbReference>
<evidence type="ECO:0000256" key="5">
    <source>
        <dbReference type="ARBA" id="ARBA00023136"/>
    </source>
</evidence>
<evidence type="ECO:0000313" key="11">
    <source>
        <dbReference type="Proteomes" id="UP000694580"/>
    </source>
</evidence>
<sequence>MFSGRSDPSSLSATALSSGVVTSGGAVAAVGADASFSCNQSSLSGVRQVTWQRLLPDDSLQNLATYSERFGQQIVEAKVFLAEASLRATTIVVRNASLEDEACYICSFNSYPGGSNLAYYHCVPEQDT</sequence>
<dbReference type="InterPro" id="IPR013783">
    <property type="entry name" value="Ig-like_fold"/>
</dbReference>
<gene>
    <name evidence="10" type="primary">ITGB1BP1</name>
</gene>
<dbReference type="PANTHER" id="PTHR46841">
    <property type="entry name" value="OX-2 MEMBRANE GLYCOPROTEIN"/>
    <property type="match status" value="1"/>
</dbReference>
<evidence type="ECO:0000256" key="4">
    <source>
        <dbReference type="ARBA" id="ARBA00022989"/>
    </source>
</evidence>
<dbReference type="GeneTree" id="ENSGT00530000063970"/>
<reference evidence="10 11" key="1">
    <citation type="submission" date="2020-06" db="EMBL/GenBank/DDBJ databases">
        <authorList>
            <consortium name="Wellcome Sanger Institute Data Sharing"/>
        </authorList>
    </citation>
    <scope>NUCLEOTIDE SEQUENCE [LARGE SCALE GENOMIC DNA]</scope>
</reference>
<keyword evidence="7" id="KW-0325">Glycoprotein</keyword>
<keyword evidence="2" id="KW-0812">Transmembrane</keyword>
<dbReference type="InterPro" id="IPR036179">
    <property type="entry name" value="Ig-like_dom_sf"/>
</dbReference>
<keyword evidence="3" id="KW-0732">Signal</keyword>
<evidence type="ECO:0000256" key="7">
    <source>
        <dbReference type="ARBA" id="ARBA00023180"/>
    </source>
</evidence>
<dbReference type="PANTHER" id="PTHR46841:SF7">
    <property type="entry name" value="IG-LIKE DOMAIN-CONTAINING PROTEIN"/>
    <property type="match status" value="1"/>
</dbReference>
<dbReference type="GO" id="GO:0043025">
    <property type="term" value="C:neuronal cell body"/>
    <property type="evidence" value="ECO:0007669"/>
    <property type="project" value="TreeGrafter"/>
</dbReference>
<dbReference type="AlphaFoldDB" id="A0AAY4AIV7"/>
<dbReference type="Pfam" id="PF07686">
    <property type="entry name" value="V-set"/>
    <property type="match status" value="1"/>
</dbReference>
<name>A0AAY4AIV7_9TELE</name>
<keyword evidence="8" id="KW-0393">Immunoglobulin domain</keyword>
<accession>A0AAY4AIV7</accession>
<keyword evidence="5" id="KW-0472">Membrane</keyword>
<dbReference type="PROSITE" id="PS50835">
    <property type="entry name" value="IG_LIKE"/>
    <property type="match status" value="1"/>
</dbReference>
<dbReference type="SMART" id="SM00406">
    <property type="entry name" value="IGv"/>
    <property type="match status" value="1"/>
</dbReference>
<dbReference type="GO" id="GO:0098632">
    <property type="term" value="F:cell-cell adhesion mediator activity"/>
    <property type="evidence" value="ECO:0007669"/>
    <property type="project" value="InterPro"/>
</dbReference>
<organism evidence="10 11">
    <name type="scientific">Denticeps clupeoides</name>
    <name type="common">denticle herring</name>
    <dbReference type="NCBI Taxonomy" id="299321"/>
    <lineage>
        <taxon>Eukaryota</taxon>
        <taxon>Metazoa</taxon>
        <taxon>Chordata</taxon>
        <taxon>Craniata</taxon>
        <taxon>Vertebrata</taxon>
        <taxon>Euteleostomi</taxon>
        <taxon>Actinopterygii</taxon>
        <taxon>Neopterygii</taxon>
        <taxon>Teleostei</taxon>
        <taxon>Clupei</taxon>
        <taxon>Clupeiformes</taxon>
        <taxon>Denticipitoidei</taxon>
        <taxon>Denticipitidae</taxon>
        <taxon>Denticeps</taxon>
    </lineage>
</organism>
<protein>
    <recommendedName>
        <fullName evidence="9">Ig-like domain-containing protein</fullName>
    </recommendedName>
</protein>
<comment type="subcellular location">
    <subcellularLocation>
        <location evidence="1">Membrane</location>
        <topology evidence="1">Single-pass membrane protein</topology>
    </subcellularLocation>
</comment>
<dbReference type="GO" id="GO:0030424">
    <property type="term" value="C:axon"/>
    <property type="evidence" value="ECO:0007669"/>
    <property type="project" value="TreeGrafter"/>
</dbReference>
<evidence type="ECO:0000256" key="2">
    <source>
        <dbReference type="ARBA" id="ARBA00022692"/>
    </source>
</evidence>
<dbReference type="GO" id="GO:0009986">
    <property type="term" value="C:cell surface"/>
    <property type="evidence" value="ECO:0007669"/>
    <property type="project" value="TreeGrafter"/>
</dbReference>
<dbReference type="Gene3D" id="2.60.40.10">
    <property type="entry name" value="Immunoglobulins"/>
    <property type="match status" value="1"/>
</dbReference>
<dbReference type="GO" id="GO:0150079">
    <property type="term" value="P:negative regulation of neuroinflammatory response"/>
    <property type="evidence" value="ECO:0007669"/>
    <property type="project" value="TreeGrafter"/>
</dbReference>
<evidence type="ECO:0000256" key="1">
    <source>
        <dbReference type="ARBA" id="ARBA00004167"/>
    </source>
</evidence>
<evidence type="ECO:0000256" key="3">
    <source>
        <dbReference type="ARBA" id="ARBA00022729"/>
    </source>
</evidence>
<evidence type="ECO:0000256" key="6">
    <source>
        <dbReference type="ARBA" id="ARBA00023157"/>
    </source>
</evidence>
<evidence type="ECO:0000256" key="8">
    <source>
        <dbReference type="ARBA" id="ARBA00023319"/>
    </source>
</evidence>
<dbReference type="Ensembl" id="ENSDCDT00010009242.1">
    <property type="protein sequence ID" value="ENSDCDP00010008804.1"/>
    <property type="gene ID" value="ENSDCDG00010003947.1"/>
</dbReference>
<evidence type="ECO:0000313" key="10">
    <source>
        <dbReference type="Ensembl" id="ENSDCDP00010008804.1"/>
    </source>
</evidence>
<dbReference type="SUPFAM" id="SSF48726">
    <property type="entry name" value="Immunoglobulin"/>
    <property type="match status" value="1"/>
</dbReference>